<dbReference type="Pfam" id="PF07963">
    <property type="entry name" value="N_methyl"/>
    <property type="match status" value="1"/>
</dbReference>
<dbReference type="PRINTS" id="PR00813">
    <property type="entry name" value="BCTERIALGSPG"/>
</dbReference>
<dbReference type="InterPro" id="IPR045584">
    <property type="entry name" value="Pilin-like"/>
</dbReference>
<keyword evidence="2" id="KW-0472">Membrane</keyword>
<evidence type="ECO:0000256" key="2">
    <source>
        <dbReference type="SAM" id="Phobius"/>
    </source>
</evidence>
<dbReference type="GO" id="GO:0015628">
    <property type="term" value="P:protein secretion by the type II secretion system"/>
    <property type="evidence" value="ECO:0007669"/>
    <property type="project" value="InterPro"/>
</dbReference>
<comment type="caution">
    <text evidence="3">The sequence shown here is derived from an EMBL/GenBank/DDBJ whole genome shotgun (WGS) entry which is preliminary data.</text>
</comment>
<reference evidence="3 4" key="1">
    <citation type="submission" date="2019-11" db="EMBL/GenBank/DDBJ databases">
        <authorList>
            <person name="An D."/>
        </authorList>
    </citation>
    <scope>NUCLEOTIDE SEQUENCE [LARGE SCALE GENOMIC DNA]</scope>
    <source>
        <strain evidence="3 4">YIM 103518</strain>
    </source>
</reference>
<keyword evidence="1" id="KW-0488">Methylation</keyword>
<gene>
    <name evidence="3" type="ORF">GIX10_11790</name>
</gene>
<dbReference type="InterPro" id="IPR000983">
    <property type="entry name" value="Bac_GSPG_pilin"/>
</dbReference>
<organism evidence="3 4">
    <name type="scientific">Acinetobacter faecalis</name>
    <dbReference type="NCBI Taxonomy" id="2665161"/>
    <lineage>
        <taxon>Bacteria</taxon>
        <taxon>Pseudomonadati</taxon>
        <taxon>Pseudomonadota</taxon>
        <taxon>Gammaproteobacteria</taxon>
        <taxon>Moraxellales</taxon>
        <taxon>Moraxellaceae</taxon>
        <taxon>Acinetobacter</taxon>
    </lineage>
</organism>
<evidence type="ECO:0000313" key="3">
    <source>
        <dbReference type="EMBL" id="MTD12089.1"/>
    </source>
</evidence>
<feature type="transmembrane region" description="Helical" evidence="2">
    <location>
        <begin position="7"/>
        <end position="27"/>
    </location>
</feature>
<name>A0A6L6GI27_9GAMM</name>
<dbReference type="GO" id="GO:0015627">
    <property type="term" value="C:type II protein secretion system complex"/>
    <property type="evidence" value="ECO:0007669"/>
    <property type="project" value="InterPro"/>
</dbReference>
<dbReference type="Gene3D" id="3.30.700.10">
    <property type="entry name" value="Glycoprotein, Type 4 Pilin"/>
    <property type="match status" value="1"/>
</dbReference>
<dbReference type="Proteomes" id="UP000473854">
    <property type="component" value="Unassembled WGS sequence"/>
</dbReference>
<evidence type="ECO:0000313" key="4">
    <source>
        <dbReference type="Proteomes" id="UP000473854"/>
    </source>
</evidence>
<dbReference type="AlphaFoldDB" id="A0A6L6GI27"/>
<dbReference type="EMBL" id="WLYL01000048">
    <property type="protein sequence ID" value="MTD12089.1"/>
    <property type="molecule type" value="Genomic_DNA"/>
</dbReference>
<protein>
    <submittedName>
        <fullName evidence="3">Prepilin-type N-terminal cleavage/methylation domain-containing protein</fullName>
    </submittedName>
</protein>
<accession>A0A6L6GI27</accession>
<sequence length="171" mass="18842">MMKKNGFTLIELMITLMVVAIVSAIAYPSYTSYTEKKDLAVAKHTALQLAAELEKFKNKNFSYKGFDPSYLYSRYNRATGILYLPIDSIDKTALFQLSIKDVSSGLAISSGNTAVTGQSWAITVERMPLTGDLKQPKNYDLLLTSTGIKCMTRTANIVKGLTSCGDNDADW</sequence>
<dbReference type="NCBIfam" id="TIGR02532">
    <property type="entry name" value="IV_pilin_GFxxxE"/>
    <property type="match status" value="1"/>
</dbReference>
<keyword evidence="2" id="KW-0812">Transmembrane</keyword>
<proteinExistence type="predicted"/>
<evidence type="ECO:0000256" key="1">
    <source>
        <dbReference type="ARBA" id="ARBA00022481"/>
    </source>
</evidence>
<keyword evidence="2" id="KW-1133">Transmembrane helix</keyword>
<dbReference type="SUPFAM" id="SSF54523">
    <property type="entry name" value="Pili subunits"/>
    <property type="match status" value="1"/>
</dbReference>
<dbReference type="InterPro" id="IPR012902">
    <property type="entry name" value="N_methyl_site"/>
</dbReference>